<keyword evidence="2" id="KW-0238">DNA-binding</keyword>
<keyword evidence="3" id="KW-1185">Reference proteome</keyword>
<dbReference type="Pfam" id="PF01418">
    <property type="entry name" value="HTH_6"/>
    <property type="match status" value="1"/>
</dbReference>
<dbReference type="SUPFAM" id="SSF46689">
    <property type="entry name" value="Homeodomain-like"/>
    <property type="match status" value="1"/>
</dbReference>
<accession>A0ABU0NE00</accession>
<dbReference type="PANTHER" id="PTHR30514:SF10">
    <property type="entry name" value="MURR_RPIR FAMILY TRANSCRIPTIONAL REGULATOR"/>
    <property type="match status" value="1"/>
</dbReference>
<reference evidence="2" key="1">
    <citation type="submission" date="2023-07" db="EMBL/GenBank/DDBJ databases">
        <title>Genomic Encyclopedia of Type Strains, Phase IV (KMG-IV): sequencing the most valuable type-strain genomes for metagenomic binning, comparative biology and taxonomic classification.</title>
        <authorList>
            <person name="Goeker M."/>
        </authorList>
    </citation>
    <scope>NUCLEOTIDE SEQUENCE [LARGE SCALE GENOMIC DNA]</scope>
    <source>
        <strain evidence="2">DSM 22019</strain>
    </source>
</reference>
<dbReference type="Gene3D" id="3.40.50.10490">
    <property type="entry name" value="Glucose-6-phosphate isomerase like protein, domain 1"/>
    <property type="match status" value="1"/>
</dbReference>
<dbReference type="PROSITE" id="PS51071">
    <property type="entry name" value="HTH_RPIR"/>
    <property type="match status" value="1"/>
</dbReference>
<dbReference type="InterPro" id="IPR036388">
    <property type="entry name" value="WH-like_DNA-bd_sf"/>
</dbReference>
<dbReference type="InterPro" id="IPR047640">
    <property type="entry name" value="RpiR-like"/>
</dbReference>
<dbReference type="InterPro" id="IPR000281">
    <property type="entry name" value="HTH_RpiR"/>
</dbReference>
<dbReference type="InterPro" id="IPR035472">
    <property type="entry name" value="RpiR-like_SIS"/>
</dbReference>
<evidence type="ECO:0000313" key="2">
    <source>
        <dbReference type="EMBL" id="MDQ0567673.1"/>
    </source>
</evidence>
<dbReference type="EMBL" id="JAUSWP010000002">
    <property type="protein sequence ID" value="MDQ0567673.1"/>
    <property type="molecule type" value="Genomic_DNA"/>
</dbReference>
<dbReference type="SUPFAM" id="SSF53697">
    <property type="entry name" value="SIS domain"/>
    <property type="match status" value="1"/>
</dbReference>
<name>A0ABU0NE00_9MOLU</name>
<dbReference type="RefSeq" id="WP_307444517.1">
    <property type="nucleotide sequence ID" value="NZ_JAUSWP010000002.1"/>
</dbReference>
<proteinExistence type="predicted"/>
<dbReference type="InterPro" id="IPR046348">
    <property type="entry name" value="SIS_dom_sf"/>
</dbReference>
<feature type="domain" description="HTH rpiR-type" evidence="1">
    <location>
        <begin position="4"/>
        <end position="81"/>
    </location>
</feature>
<gene>
    <name evidence="2" type="ORF">J2Z63_000316</name>
</gene>
<evidence type="ECO:0000259" key="1">
    <source>
        <dbReference type="PROSITE" id="PS51071"/>
    </source>
</evidence>
<dbReference type="PANTHER" id="PTHR30514">
    <property type="entry name" value="GLUCOKINASE"/>
    <property type="match status" value="1"/>
</dbReference>
<organism evidence="2 3">
    <name type="scientific">Mycoplasma yeatsii</name>
    <dbReference type="NCBI Taxonomy" id="51365"/>
    <lineage>
        <taxon>Bacteria</taxon>
        <taxon>Bacillati</taxon>
        <taxon>Mycoplasmatota</taxon>
        <taxon>Mollicutes</taxon>
        <taxon>Mycoplasmataceae</taxon>
        <taxon>Mycoplasma</taxon>
    </lineage>
</organism>
<dbReference type="Gene3D" id="1.10.10.10">
    <property type="entry name" value="Winged helix-like DNA-binding domain superfamily/Winged helix DNA-binding domain"/>
    <property type="match status" value="1"/>
</dbReference>
<dbReference type="GO" id="GO:0003677">
    <property type="term" value="F:DNA binding"/>
    <property type="evidence" value="ECO:0007669"/>
    <property type="project" value="UniProtKB-KW"/>
</dbReference>
<dbReference type="Proteomes" id="UP001236620">
    <property type="component" value="Unassembled WGS sequence"/>
</dbReference>
<dbReference type="InterPro" id="IPR009057">
    <property type="entry name" value="Homeodomain-like_sf"/>
</dbReference>
<comment type="caution">
    <text evidence="2">The sequence shown here is derived from an EMBL/GenBank/DDBJ whole genome shotgun (WGS) entry which is preliminary data.</text>
</comment>
<sequence length="274" mass="31352">MNVTNVIFRLKELAKEPETNIGLTSKTILDNMNVVANFNISKVAQITYTSPATITRFCQKYLNLSGFSELQTLIRVYLSEEQLNSDPKKHTKKNEFNYDEITSAINLTDSLIDMDEVDKIVEGIFKTKTVCIVSQDSSISYIASDLYEKMSLIGIPPIVIKQQETLEYYSKISDENWLFIVISHFGENAMVRKMIEQIHKNGSFVALVSMNNTSAFSKVADCWIKYAPTDQDPLQKIKYSSMFSLLYVTQVLFTSIVKKDKKRFEKISKILKIN</sequence>
<dbReference type="CDD" id="cd05013">
    <property type="entry name" value="SIS_RpiR"/>
    <property type="match status" value="1"/>
</dbReference>
<evidence type="ECO:0000313" key="3">
    <source>
        <dbReference type="Proteomes" id="UP001236620"/>
    </source>
</evidence>
<protein>
    <submittedName>
        <fullName evidence="2">DNA-binding MurR/RpiR family transcriptional regulator</fullName>
    </submittedName>
</protein>